<feature type="signal peptide" evidence="1">
    <location>
        <begin position="1"/>
        <end position="23"/>
    </location>
</feature>
<dbReference type="AlphaFoldDB" id="A0A3D9NBG6"/>
<evidence type="ECO:0000313" key="2">
    <source>
        <dbReference type="EMBL" id="REE27799.1"/>
    </source>
</evidence>
<organism evidence="2 3">
    <name type="scientific">Winogradskyella pacifica</name>
    <dbReference type="NCBI Taxonomy" id="664642"/>
    <lineage>
        <taxon>Bacteria</taxon>
        <taxon>Pseudomonadati</taxon>
        <taxon>Bacteroidota</taxon>
        <taxon>Flavobacteriia</taxon>
        <taxon>Flavobacteriales</taxon>
        <taxon>Flavobacteriaceae</taxon>
        <taxon>Winogradskyella</taxon>
    </lineage>
</organism>
<dbReference type="EMBL" id="QREI01000001">
    <property type="protein sequence ID" value="REE27799.1"/>
    <property type="molecule type" value="Genomic_DNA"/>
</dbReference>
<evidence type="ECO:0008006" key="4">
    <source>
        <dbReference type="Google" id="ProtNLM"/>
    </source>
</evidence>
<keyword evidence="3" id="KW-1185">Reference proteome</keyword>
<keyword evidence="1" id="KW-0732">Signal</keyword>
<protein>
    <recommendedName>
        <fullName evidence="4">UrcA family protein</fullName>
    </recommendedName>
</protein>
<accession>A0A3D9NBG6</accession>
<feature type="chain" id="PRO_5017797186" description="UrcA family protein" evidence="1">
    <location>
        <begin position="24"/>
        <end position="81"/>
    </location>
</feature>
<sequence length="81" mass="8986">MKKRVFSLMAVVLFMSSSLDINANTQNEDLDTGTCFDAAAEAEQNFMNNMATRFRIIPRDETAYNVFAAAYDACVETGGPY</sequence>
<name>A0A3D9NBG6_9FLAO</name>
<dbReference type="RefSeq" id="WP_147298317.1">
    <property type="nucleotide sequence ID" value="NZ_QREI01000001.1"/>
</dbReference>
<comment type="caution">
    <text evidence="2">The sequence shown here is derived from an EMBL/GenBank/DDBJ whole genome shotgun (WGS) entry which is preliminary data.</text>
</comment>
<gene>
    <name evidence="2" type="ORF">DFQ09_101638</name>
</gene>
<reference evidence="2 3" key="1">
    <citation type="submission" date="2018-07" db="EMBL/GenBank/DDBJ databases">
        <title>Genomic Encyclopedia of Type Strains, Phase III (KMG-III): the genomes of soil and plant-associated and newly described type strains.</title>
        <authorList>
            <person name="Whitman W."/>
        </authorList>
    </citation>
    <scope>NUCLEOTIDE SEQUENCE [LARGE SCALE GENOMIC DNA]</scope>
    <source>
        <strain evidence="2 3">CECT 7948</strain>
    </source>
</reference>
<dbReference type="Proteomes" id="UP000256919">
    <property type="component" value="Unassembled WGS sequence"/>
</dbReference>
<evidence type="ECO:0000313" key="3">
    <source>
        <dbReference type="Proteomes" id="UP000256919"/>
    </source>
</evidence>
<proteinExistence type="predicted"/>
<dbReference type="OrthoDB" id="9844275at2"/>
<evidence type="ECO:0000256" key="1">
    <source>
        <dbReference type="SAM" id="SignalP"/>
    </source>
</evidence>